<reference evidence="2" key="1">
    <citation type="submission" date="2015-03" db="EMBL/GenBank/DDBJ databases">
        <title>Draft genome sequence of a novel methanotroph (Sn10-6) isolated from flooded ricefield rhizosphere in India.</title>
        <authorList>
            <person name="Pandit P.S."/>
            <person name="Pore S.D."/>
            <person name="Arora P."/>
            <person name="Kapse N.G."/>
            <person name="Dhakephalkar P.K."/>
            <person name="Rahalkar M.C."/>
        </authorList>
    </citation>
    <scope>NUCLEOTIDE SEQUENCE [LARGE SCALE GENOMIC DNA]</scope>
    <source>
        <strain evidence="2">Sn10-6</strain>
    </source>
</reference>
<accession>A0A0F3IHN5</accession>
<protein>
    <submittedName>
        <fullName evidence="1">Uncharacterized protein</fullName>
    </submittedName>
</protein>
<dbReference type="EMBL" id="LAJX01000121">
    <property type="protein sequence ID" value="KJV06261.1"/>
    <property type="molecule type" value="Genomic_DNA"/>
</dbReference>
<sequence>MQRLLTRHNKKQINELARQLHKELNTIQPKLSRQERQLWQQQIKHHQKRLDDIGLLSLHQQITAKHKQL</sequence>
<proteinExistence type="predicted"/>
<organism evidence="1 2">
    <name type="scientific">Methylocucumis oryzae</name>
    <dbReference type="NCBI Taxonomy" id="1632867"/>
    <lineage>
        <taxon>Bacteria</taxon>
        <taxon>Pseudomonadati</taxon>
        <taxon>Pseudomonadota</taxon>
        <taxon>Gammaproteobacteria</taxon>
        <taxon>Methylococcales</taxon>
        <taxon>Methylococcaceae</taxon>
        <taxon>Methylocucumis</taxon>
    </lineage>
</organism>
<keyword evidence="2" id="KW-1185">Reference proteome</keyword>
<dbReference type="AlphaFoldDB" id="A0A0F3IHN5"/>
<name>A0A0F3IHN5_9GAMM</name>
<evidence type="ECO:0000313" key="1">
    <source>
        <dbReference type="EMBL" id="KJV06261.1"/>
    </source>
</evidence>
<comment type="caution">
    <text evidence="1">The sequence shown here is derived from an EMBL/GenBank/DDBJ whole genome shotgun (WGS) entry which is preliminary data.</text>
</comment>
<gene>
    <name evidence="1" type="ORF">VZ94_12490</name>
</gene>
<reference evidence="1 2" key="2">
    <citation type="journal article" date="2016" name="Microb. Ecol.">
        <title>Genome Characteristics of a Novel Type I Methanotroph (Sn10-6) Isolated from a Flooded Indian Rice Field.</title>
        <authorList>
            <person name="Rahalkar M.C."/>
            <person name="Pandit P.S."/>
            <person name="Dhakephalkar P.K."/>
            <person name="Pore S."/>
            <person name="Arora P."/>
            <person name="Kapse N."/>
        </authorList>
    </citation>
    <scope>NUCLEOTIDE SEQUENCE [LARGE SCALE GENOMIC DNA]</scope>
    <source>
        <strain evidence="1 2">Sn10-6</strain>
    </source>
</reference>
<dbReference type="RefSeq" id="WP_045779479.1">
    <property type="nucleotide sequence ID" value="NZ_LAJX01000121.1"/>
</dbReference>
<dbReference type="Proteomes" id="UP000033684">
    <property type="component" value="Unassembled WGS sequence"/>
</dbReference>
<evidence type="ECO:0000313" key="2">
    <source>
        <dbReference type="Proteomes" id="UP000033684"/>
    </source>
</evidence>